<evidence type="ECO:0000313" key="2">
    <source>
        <dbReference type="EMBL" id="TMW56855.1"/>
    </source>
</evidence>
<dbReference type="Proteomes" id="UP000794436">
    <property type="component" value="Unassembled WGS sequence"/>
</dbReference>
<proteinExistence type="predicted"/>
<organism evidence="2 3">
    <name type="scientific">Pythium oligandrum</name>
    <name type="common">Mycoparasitic fungus</name>
    <dbReference type="NCBI Taxonomy" id="41045"/>
    <lineage>
        <taxon>Eukaryota</taxon>
        <taxon>Sar</taxon>
        <taxon>Stramenopiles</taxon>
        <taxon>Oomycota</taxon>
        <taxon>Peronosporomycetes</taxon>
        <taxon>Pythiales</taxon>
        <taxon>Pythiaceae</taxon>
        <taxon>Pythium</taxon>
    </lineage>
</organism>
<gene>
    <name evidence="2" type="ORF">Poli38472_006865</name>
</gene>
<feature type="coiled-coil region" evidence="1">
    <location>
        <begin position="101"/>
        <end position="135"/>
    </location>
</feature>
<protein>
    <submittedName>
        <fullName evidence="2">Uncharacterized protein</fullName>
    </submittedName>
</protein>
<accession>A0A8K1C5R5</accession>
<keyword evidence="3" id="KW-1185">Reference proteome</keyword>
<reference evidence="2" key="1">
    <citation type="submission" date="2019-03" db="EMBL/GenBank/DDBJ databases">
        <title>Long read genome sequence of the mycoparasitic Pythium oligandrum ATCC 38472 isolated from sugarbeet rhizosphere.</title>
        <authorList>
            <person name="Gaulin E."/>
        </authorList>
    </citation>
    <scope>NUCLEOTIDE SEQUENCE</scope>
    <source>
        <strain evidence="2">ATCC 38472_TT</strain>
    </source>
</reference>
<dbReference type="OrthoDB" id="62801at2759"/>
<name>A0A8K1C5R5_PYTOL</name>
<evidence type="ECO:0000256" key="1">
    <source>
        <dbReference type="SAM" id="Coils"/>
    </source>
</evidence>
<keyword evidence="1" id="KW-0175">Coiled coil</keyword>
<dbReference type="AlphaFoldDB" id="A0A8K1C5R5"/>
<comment type="caution">
    <text evidence="2">The sequence shown here is derived from an EMBL/GenBank/DDBJ whole genome shotgun (WGS) entry which is preliminary data.</text>
</comment>
<evidence type="ECO:0000313" key="3">
    <source>
        <dbReference type="Proteomes" id="UP000794436"/>
    </source>
</evidence>
<sequence length="227" mass="26634">MSCVARTVERGVRVDAVWQVRTVAMVIAELERLQRLRVPMEGGLQRQNASRQLDVTGRRSLIDSIRAHDREHDDEALFVQTEHMSFWKDWYRDFYVTMRQFDMAQAAFEGAKSEVQDLKKQRADLRELLQAVKSKVHNEKNLRRMQMNCIRWLNRSRRRMNATKNSRAAQFSALSKAEVQEELQVVETTIQLQSKQLFTLRTKYQKSLHRVTSEVARGKRLLADLDG</sequence>
<dbReference type="EMBL" id="SPLM01000145">
    <property type="protein sequence ID" value="TMW56855.1"/>
    <property type="molecule type" value="Genomic_DNA"/>
</dbReference>